<name>A0A0N0P6V7_LEPSE</name>
<feature type="region of interest" description="Disordered" evidence="1">
    <location>
        <begin position="174"/>
        <end position="200"/>
    </location>
</feature>
<organism evidence="3 4">
    <name type="scientific">Leptomonas seymouri</name>
    <dbReference type="NCBI Taxonomy" id="5684"/>
    <lineage>
        <taxon>Eukaryota</taxon>
        <taxon>Discoba</taxon>
        <taxon>Euglenozoa</taxon>
        <taxon>Kinetoplastea</taxon>
        <taxon>Metakinetoplastina</taxon>
        <taxon>Trypanosomatida</taxon>
        <taxon>Trypanosomatidae</taxon>
        <taxon>Leishmaniinae</taxon>
        <taxon>Leptomonas</taxon>
    </lineage>
</organism>
<feature type="compositionally biased region" description="Acidic residues" evidence="1">
    <location>
        <begin position="187"/>
        <end position="197"/>
    </location>
</feature>
<keyword evidence="4" id="KW-1185">Reference proteome</keyword>
<dbReference type="OMA" id="PRDEEMM"/>
<proteinExistence type="predicted"/>
<dbReference type="Proteomes" id="UP000038009">
    <property type="component" value="Unassembled WGS sequence"/>
</dbReference>
<dbReference type="OrthoDB" id="10639879at2759"/>
<feature type="region of interest" description="Disordered" evidence="1">
    <location>
        <begin position="101"/>
        <end position="125"/>
    </location>
</feature>
<gene>
    <name evidence="3" type="ORF">ABL78_2835</name>
</gene>
<dbReference type="AlphaFoldDB" id="A0A0N0P6V7"/>
<evidence type="ECO:0000256" key="2">
    <source>
        <dbReference type="SAM" id="Phobius"/>
    </source>
</evidence>
<reference evidence="3 4" key="1">
    <citation type="journal article" date="2015" name="PLoS Pathog.">
        <title>Leptomonas seymouri: Adaptations to the Dixenous Life Cycle Analyzed by Genome Sequencing, Transcriptome Profiling and Co-infection with Leishmania donovani.</title>
        <authorList>
            <person name="Kraeva N."/>
            <person name="Butenko A."/>
            <person name="Hlavacova J."/>
            <person name="Kostygov A."/>
            <person name="Myskova J."/>
            <person name="Grybchuk D."/>
            <person name="Lestinova T."/>
            <person name="Votypka J."/>
            <person name="Volf P."/>
            <person name="Opperdoes F."/>
            <person name="Flegontov P."/>
            <person name="Lukes J."/>
            <person name="Yurchenko V."/>
        </authorList>
    </citation>
    <scope>NUCLEOTIDE SEQUENCE [LARGE SCALE GENOMIC DNA]</scope>
    <source>
        <strain evidence="3 4">ATCC 30220</strain>
    </source>
</reference>
<comment type="caution">
    <text evidence="3">The sequence shown here is derived from an EMBL/GenBank/DDBJ whole genome shotgun (WGS) entry which is preliminary data.</text>
</comment>
<evidence type="ECO:0000256" key="1">
    <source>
        <dbReference type="SAM" id="MobiDB-lite"/>
    </source>
</evidence>
<protein>
    <submittedName>
        <fullName evidence="3">Uncharacterized protein</fullName>
    </submittedName>
</protein>
<sequence>MVNVYFIGVLVPVLFAAVLCLLTFLAAVFYIAEICNERRREAVVPETLEDRRRRHRVQYPSALLTADNFIFDEPVLGNLVIKDEATLVALSQDLVPVDASVFDTNDDNNGHEKNERPNESSSYLGGQEMRVITTGSAAICPRAPIQRDFHTSLMGGGFVIVECRVPTSLSASRGHSEVGALSAADRSEDEALEGDWDEGQHADAFTPHYFRLQRRASPYGRAQYLSNGSRP</sequence>
<keyword evidence="2" id="KW-1133">Transmembrane helix</keyword>
<evidence type="ECO:0000313" key="4">
    <source>
        <dbReference type="Proteomes" id="UP000038009"/>
    </source>
</evidence>
<dbReference type="EMBL" id="LJSK01000063">
    <property type="protein sequence ID" value="KPI88059.1"/>
    <property type="molecule type" value="Genomic_DNA"/>
</dbReference>
<dbReference type="VEuPathDB" id="TriTrypDB:Lsey_0063_0070"/>
<accession>A0A0N0P6V7</accession>
<keyword evidence="2" id="KW-0472">Membrane</keyword>
<evidence type="ECO:0000313" key="3">
    <source>
        <dbReference type="EMBL" id="KPI88059.1"/>
    </source>
</evidence>
<feature type="compositionally biased region" description="Basic and acidic residues" evidence="1">
    <location>
        <begin position="108"/>
        <end position="118"/>
    </location>
</feature>
<feature type="transmembrane region" description="Helical" evidence="2">
    <location>
        <begin position="6"/>
        <end position="32"/>
    </location>
</feature>
<keyword evidence="2" id="KW-0812">Transmembrane</keyword>